<accession>A0A2K1QR21</accession>
<evidence type="ECO:0000256" key="2">
    <source>
        <dbReference type="SAM" id="Phobius"/>
    </source>
</evidence>
<proteinExistence type="predicted"/>
<keyword evidence="2" id="KW-0472">Membrane</keyword>
<reference evidence="3 4" key="1">
    <citation type="submission" date="2017-06" db="EMBL/GenBank/DDBJ databases">
        <title>Draft genome sequence of a variant of Elsinoe murrayae.</title>
        <authorList>
            <person name="Cheng Q."/>
        </authorList>
    </citation>
    <scope>NUCLEOTIDE SEQUENCE [LARGE SCALE GENOMIC DNA]</scope>
    <source>
        <strain evidence="3 4">CQ-2017a</strain>
    </source>
</reference>
<comment type="caution">
    <text evidence="3">The sequence shown here is derived from an EMBL/GenBank/DDBJ whole genome shotgun (WGS) entry which is preliminary data.</text>
</comment>
<dbReference type="Proteomes" id="UP000243797">
    <property type="component" value="Unassembled WGS sequence"/>
</dbReference>
<feature type="transmembrane region" description="Helical" evidence="2">
    <location>
        <begin position="70"/>
        <end position="91"/>
    </location>
</feature>
<dbReference type="EMBL" id="NKHZ01000051">
    <property type="protein sequence ID" value="PNS17323.1"/>
    <property type="molecule type" value="Genomic_DNA"/>
</dbReference>
<evidence type="ECO:0000313" key="3">
    <source>
        <dbReference type="EMBL" id="PNS17323.1"/>
    </source>
</evidence>
<evidence type="ECO:0000313" key="4">
    <source>
        <dbReference type="Proteomes" id="UP000243797"/>
    </source>
</evidence>
<dbReference type="OrthoDB" id="10010954at2759"/>
<sequence length="348" mass="38781">MPHEPPLAHLRHEKAVVSAIVPYTGLILSICCVLMFLLRYYILEPLAILIFKRNYLGLDPNRQRGTINHMMAVATKALLLLIASYPVIAIIAVRDFRAPLVPGSALRMGDALVVISEIFCAMYIFELLWRTQVSLIGQLHHIGAIVIAQSAIVLGFDPSHSSDAGIEFVLCLIWGFFDVLAEFHPHLAMLIYRYRPAAHGLNARVLRVVACTEVVSTTVETVVVMSLFGSLWHDWTLGLKIATPILHCLFSYAQLSGVRTFWAMAADEDRKAKGEVVVPHRTRGWWGDRWARARVGMGEEKEGETGGGVAMDVERGGNSTQGRVERKKDVRVSEREKVSKAYLGIVRK</sequence>
<keyword evidence="2" id="KW-0812">Transmembrane</keyword>
<feature type="transmembrane region" description="Helical" evidence="2">
    <location>
        <begin position="141"/>
        <end position="158"/>
    </location>
</feature>
<feature type="transmembrane region" description="Helical" evidence="2">
    <location>
        <begin position="20"/>
        <end position="43"/>
    </location>
</feature>
<evidence type="ECO:0000256" key="1">
    <source>
        <dbReference type="SAM" id="MobiDB-lite"/>
    </source>
</evidence>
<name>A0A2K1QR21_9PEZI</name>
<dbReference type="AlphaFoldDB" id="A0A2K1QR21"/>
<dbReference type="InParanoid" id="A0A2K1QR21"/>
<keyword evidence="4" id="KW-1185">Reference proteome</keyword>
<gene>
    <name evidence="3" type="ORF">CAC42_7006</name>
</gene>
<keyword evidence="2" id="KW-1133">Transmembrane helix</keyword>
<feature type="transmembrane region" description="Helical" evidence="2">
    <location>
        <begin position="111"/>
        <end position="129"/>
    </location>
</feature>
<organism evidence="3 4">
    <name type="scientific">Sphaceloma murrayae</name>
    <dbReference type="NCBI Taxonomy" id="2082308"/>
    <lineage>
        <taxon>Eukaryota</taxon>
        <taxon>Fungi</taxon>
        <taxon>Dikarya</taxon>
        <taxon>Ascomycota</taxon>
        <taxon>Pezizomycotina</taxon>
        <taxon>Dothideomycetes</taxon>
        <taxon>Dothideomycetidae</taxon>
        <taxon>Myriangiales</taxon>
        <taxon>Elsinoaceae</taxon>
        <taxon>Sphaceloma</taxon>
    </lineage>
</organism>
<feature type="transmembrane region" description="Helical" evidence="2">
    <location>
        <begin position="164"/>
        <end position="183"/>
    </location>
</feature>
<feature type="region of interest" description="Disordered" evidence="1">
    <location>
        <begin position="298"/>
        <end position="330"/>
    </location>
</feature>
<protein>
    <submittedName>
        <fullName evidence="3">Uncharacterized protein</fullName>
    </submittedName>
</protein>